<organism evidence="4 5">
    <name type="scientific">Gonium pectorale</name>
    <name type="common">Green alga</name>
    <dbReference type="NCBI Taxonomy" id="33097"/>
    <lineage>
        <taxon>Eukaryota</taxon>
        <taxon>Viridiplantae</taxon>
        <taxon>Chlorophyta</taxon>
        <taxon>core chlorophytes</taxon>
        <taxon>Chlorophyceae</taxon>
        <taxon>CS clade</taxon>
        <taxon>Chlamydomonadales</taxon>
        <taxon>Volvocaceae</taxon>
        <taxon>Gonium</taxon>
    </lineage>
</organism>
<dbReference type="PROSITE" id="PS50011">
    <property type="entry name" value="PROTEIN_KINASE_DOM"/>
    <property type="match status" value="1"/>
</dbReference>
<dbReference type="InterPro" id="IPR002110">
    <property type="entry name" value="Ankyrin_rpt"/>
</dbReference>
<evidence type="ECO:0000259" key="3">
    <source>
        <dbReference type="PROSITE" id="PS50011"/>
    </source>
</evidence>
<dbReference type="GO" id="GO:0004674">
    <property type="term" value="F:protein serine/threonine kinase activity"/>
    <property type="evidence" value="ECO:0007669"/>
    <property type="project" value="TreeGrafter"/>
</dbReference>
<dbReference type="GO" id="GO:0044773">
    <property type="term" value="P:mitotic DNA damage checkpoint signaling"/>
    <property type="evidence" value="ECO:0007669"/>
    <property type="project" value="TreeGrafter"/>
</dbReference>
<dbReference type="PROSITE" id="PS50088">
    <property type="entry name" value="ANK_REPEAT"/>
    <property type="match status" value="2"/>
</dbReference>
<dbReference type="GO" id="GO:0005524">
    <property type="term" value="F:ATP binding"/>
    <property type="evidence" value="ECO:0007669"/>
    <property type="project" value="InterPro"/>
</dbReference>
<feature type="compositionally biased region" description="Low complexity" evidence="2">
    <location>
        <begin position="421"/>
        <end position="432"/>
    </location>
</feature>
<dbReference type="SUPFAM" id="SSF56112">
    <property type="entry name" value="Protein kinase-like (PK-like)"/>
    <property type="match status" value="1"/>
</dbReference>
<feature type="compositionally biased region" description="Low complexity" evidence="2">
    <location>
        <begin position="498"/>
        <end position="510"/>
    </location>
</feature>
<keyword evidence="1" id="KW-0040">ANK repeat</keyword>
<dbReference type="InterPro" id="IPR011009">
    <property type="entry name" value="Kinase-like_dom_sf"/>
</dbReference>
<feature type="repeat" description="ANK" evidence="1">
    <location>
        <begin position="6"/>
        <end position="38"/>
    </location>
</feature>
<dbReference type="AlphaFoldDB" id="A0A150GH23"/>
<dbReference type="EMBL" id="LSYV01000025">
    <property type="protein sequence ID" value="KXZ48925.1"/>
    <property type="molecule type" value="Genomic_DNA"/>
</dbReference>
<dbReference type="Proteomes" id="UP000075714">
    <property type="component" value="Unassembled WGS sequence"/>
</dbReference>
<name>A0A150GH23_GONPE</name>
<dbReference type="GO" id="GO:0005634">
    <property type="term" value="C:nucleus"/>
    <property type="evidence" value="ECO:0007669"/>
    <property type="project" value="TreeGrafter"/>
</dbReference>
<feature type="region of interest" description="Disordered" evidence="2">
    <location>
        <begin position="407"/>
        <end position="432"/>
    </location>
</feature>
<keyword evidence="5" id="KW-1185">Reference proteome</keyword>
<dbReference type="OrthoDB" id="248923at2759"/>
<feature type="region of interest" description="Disordered" evidence="2">
    <location>
        <begin position="492"/>
        <end position="516"/>
    </location>
</feature>
<dbReference type="Gene3D" id="1.25.40.20">
    <property type="entry name" value="Ankyrin repeat-containing domain"/>
    <property type="match status" value="1"/>
</dbReference>
<dbReference type="STRING" id="33097.A0A150GH23"/>
<feature type="region of interest" description="Disordered" evidence="2">
    <location>
        <begin position="751"/>
        <end position="792"/>
    </location>
</feature>
<dbReference type="PANTHER" id="PTHR44167">
    <property type="entry name" value="OVARIAN-SPECIFIC SERINE/THREONINE-PROTEIN KINASE LOK-RELATED"/>
    <property type="match status" value="1"/>
</dbReference>
<gene>
    <name evidence="4" type="ORF">GPECTOR_24g214</name>
</gene>
<dbReference type="SMART" id="SM00248">
    <property type="entry name" value="ANK"/>
    <property type="match status" value="2"/>
</dbReference>
<reference evidence="5" key="1">
    <citation type="journal article" date="2016" name="Nat. Commun.">
        <title>The Gonium pectorale genome demonstrates co-option of cell cycle regulation during the evolution of multicellularity.</title>
        <authorList>
            <person name="Hanschen E.R."/>
            <person name="Marriage T.N."/>
            <person name="Ferris P.J."/>
            <person name="Hamaji T."/>
            <person name="Toyoda A."/>
            <person name="Fujiyama A."/>
            <person name="Neme R."/>
            <person name="Noguchi H."/>
            <person name="Minakuchi Y."/>
            <person name="Suzuki M."/>
            <person name="Kawai-Toyooka H."/>
            <person name="Smith D.R."/>
            <person name="Sparks H."/>
            <person name="Anderson J."/>
            <person name="Bakaric R."/>
            <person name="Luria V."/>
            <person name="Karger A."/>
            <person name="Kirschner M.W."/>
            <person name="Durand P.M."/>
            <person name="Michod R.E."/>
            <person name="Nozaki H."/>
            <person name="Olson B.J."/>
        </authorList>
    </citation>
    <scope>NUCLEOTIDE SEQUENCE [LARGE SCALE GENOMIC DNA]</scope>
    <source>
        <strain evidence="5">NIES-2863</strain>
    </source>
</reference>
<evidence type="ECO:0000313" key="5">
    <source>
        <dbReference type="Proteomes" id="UP000075714"/>
    </source>
</evidence>
<evidence type="ECO:0000256" key="1">
    <source>
        <dbReference type="PROSITE-ProRule" id="PRU00023"/>
    </source>
</evidence>
<dbReference type="GO" id="GO:0005737">
    <property type="term" value="C:cytoplasm"/>
    <property type="evidence" value="ECO:0007669"/>
    <property type="project" value="TreeGrafter"/>
</dbReference>
<comment type="caution">
    <text evidence="4">The sequence shown here is derived from an EMBL/GenBank/DDBJ whole genome shotgun (WGS) entry which is preliminary data.</text>
</comment>
<protein>
    <recommendedName>
        <fullName evidence="3">Protein kinase domain-containing protein</fullName>
    </recommendedName>
</protein>
<evidence type="ECO:0000256" key="2">
    <source>
        <dbReference type="SAM" id="MobiDB-lite"/>
    </source>
</evidence>
<sequence>MYSVQNGRTALWSASKGLHVEVVNALLENGADVNAADKEFITPLHLGAAAGMYDIVDSLLRFGAERTAKDQDKAVAAVYHGRYELFAGGGELPQGGQNIIRKAVHRDTGSMVALKFFKDKDARERTLEALKKLLDRKYIVQLAGSEEECVFDVPTDEAKGTPAFYALALTCGSRSLQEELDRKETMSVHIAGARFRNVVEAVSYMHGKKWAHLDLKPANIVLFDSELQHNMKLIDLDSSCNLRDETQVVRDLGDKKLGSWRDDSKKGFRLYLVCELSGELQGDGFQIDMAMDWVKKVLPAMKAGFKLVWLVSSTLKVGKAFSPAMLTGVDDKTLDAVKQYLLRADKDQLKEAGLTGMEGGSQARSLVLWASQSAINRVKELSLRAADQLDACRNGINITIAASPAAPATTTAENGLMGSGQQQPQQEPQPQEYVQKRVLRQILETFQAQQVDCWQAMAKLLEQAGLDDEAVAGDGQQQQQQQQAARTLPCPMVPLPMASGVSPPAADSSSSPPPVSLLDADLDQLMKTVCIPQLDGSFPRLADCDHVWPKSDVPGDDVVYFLPMAAITLPLAGCHSLPLTLLSCFGSGGEQQEAEKRSFYLTTQVQGPVGISPAASATSSSSSTAASHEVHVGLQLPAGSPAGLPNRAISLHPVDYTGAAHDEPHRHPLAPMALAAMCVEGAVYSASLFSKYCNPESVEVLYDRILKTLRACFKMAAEEATQALGEQQVPLRSSLAAANLVNFGQLIEEVGKRKKQKMKAEAPKGEDEDVEGKEDKNALDDEEGGGLLARRG</sequence>
<dbReference type="InterPro" id="IPR000719">
    <property type="entry name" value="Prot_kinase_dom"/>
</dbReference>
<evidence type="ECO:0000313" key="4">
    <source>
        <dbReference type="EMBL" id="KXZ48925.1"/>
    </source>
</evidence>
<proteinExistence type="predicted"/>
<dbReference type="Pfam" id="PF00069">
    <property type="entry name" value="Pkinase"/>
    <property type="match status" value="1"/>
</dbReference>
<dbReference type="SUPFAM" id="SSF48403">
    <property type="entry name" value="Ankyrin repeat"/>
    <property type="match status" value="1"/>
</dbReference>
<dbReference type="PANTHER" id="PTHR44167:SF18">
    <property type="entry name" value="PROTEIN KINASE DOMAIN-CONTAINING PROTEIN"/>
    <property type="match status" value="1"/>
</dbReference>
<accession>A0A150GH23</accession>
<feature type="repeat" description="ANK" evidence="1">
    <location>
        <begin position="39"/>
        <end position="71"/>
    </location>
</feature>
<dbReference type="Gene3D" id="1.10.510.10">
    <property type="entry name" value="Transferase(Phosphotransferase) domain 1"/>
    <property type="match status" value="1"/>
</dbReference>
<dbReference type="Pfam" id="PF12796">
    <property type="entry name" value="Ank_2"/>
    <property type="match status" value="1"/>
</dbReference>
<dbReference type="SMART" id="SM00220">
    <property type="entry name" value="S_TKc"/>
    <property type="match status" value="1"/>
</dbReference>
<feature type="domain" description="Protein kinase" evidence="3">
    <location>
        <begin position="86"/>
        <end position="439"/>
    </location>
</feature>
<dbReference type="InterPro" id="IPR036770">
    <property type="entry name" value="Ankyrin_rpt-contain_sf"/>
</dbReference>
<dbReference type="PROSITE" id="PS50297">
    <property type="entry name" value="ANK_REP_REGION"/>
    <property type="match status" value="2"/>
</dbReference>